<dbReference type="GeneID" id="109462273"/>
<comment type="function">
    <text evidence="5">Involved in nucleolar processing of pre-18S ribosomal RNA.</text>
</comment>
<organism evidence="8 9">
    <name type="scientific">Branchiostoma belcheri</name>
    <name type="common">Amphioxus</name>
    <dbReference type="NCBI Taxonomy" id="7741"/>
    <lineage>
        <taxon>Eukaryota</taxon>
        <taxon>Metazoa</taxon>
        <taxon>Chordata</taxon>
        <taxon>Cephalochordata</taxon>
        <taxon>Leptocardii</taxon>
        <taxon>Amphioxiformes</taxon>
        <taxon>Branchiostomatidae</taxon>
        <taxon>Branchiostoma</taxon>
    </lineage>
</organism>
<dbReference type="Pfam" id="PF03998">
    <property type="entry name" value="Utp11"/>
    <property type="match status" value="1"/>
</dbReference>
<sequence>MSSFKKAAKARQKDHKERGQLSSRSHLGLLEKKKDYKLRSKDYHNKQGILKRLKQKALEHNPDEFYFHMINSRLKGGKHAELQTTERATPEQKKLMQTQDIRYVDYKLSAEAKKVEKLQSELHMIGHRAKNKHTFFLDSKEEVKDFDLAKHLGTTKELASRTFNRPRTETLQSHRVAGAQDLQEVAKDREQNYSELQQRMAREKQLHIIRQKMDIKKNLMNKGKSARKMVTKETPEAPAVYKWRQRRKR</sequence>
<feature type="region of interest" description="Disordered" evidence="7">
    <location>
        <begin position="1"/>
        <end position="35"/>
    </location>
</feature>
<dbReference type="Proteomes" id="UP000515135">
    <property type="component" value="Unplaced"/>
</dbReference>
<comment type="similarity">
    <text evidence="2 5">Belongs to the UTP11 family.</text>
</comment>
<gene>
    <name evidence="9" type="primary">LOC109462273</name>
</gene>
<keyword evidence="3 5" id="KW-0698">rRNA processing</keyword>
<protein>
    <recommendedName>
        <fullName evidence="5">U3 small nucleolar RNA-associated protein 11</fullName>
        <shortName evidence="5">U3 snoRNA-associated protein 11</shortName>
    </recommendedName>
</protein>
<evidence type="ECO:0000256" key="1">
    <source>
        <dbReference type="ARBA" id="ARBA00004604"/>
    </source>
</evidence>
<comment type="subunit">
    <text evidence="5">Component of the ribosomal small subunit (SSU) processome.</text>
</comment>
<dbReference type="PANTHER" id="PTHR12838">
    <property type="entry name" value="U3 SMALL NUCLEOLAR RNA-ASSOCIATED PROTEIN 11"/>
    <property type="match status" value="1"/>
</dbReference>
<dbReference type="OrthoDB" id="29058at2759"/>
<evidence type="ECO:0000256" key="6">
    <source>
        <dbReference type="SAM" id="Coils"/>
    </source>
</evidence>
<evidence type="ECO:0000256" key="7">
    <source>
        <dbReference type="SAM" id="MobiDB-lite"/>
    </source>
</evidence>
<dbReference type="AlphaFoldDB" id="A0A6P4XUP9"/>
<keyword evidence="8" id="KW-1185">Reference proteome</keyword>
<evidence type="ECO:0000256" key="5">
    <source>
        <dbReference type="PIRNR" id="PIRNR015952"/>
    </source>
</evidence>
<dbReference type="GO" id="GO:0032040">
    <property type="term" value="C:small-subunit processome"/>
    <property type="evidence" value="ECO:0007669"/>
    <property type="project" value="UniProtKB-UniRule"/>
</dbReference>
<dbReference type="RefSeq" id="XP_019614364.1">
    <property type="nucleotide sequence ID" value="XM_019758805.1"/>
</dbReference>
<dbReference type="InterPro" id="IPR007144">
    <property type="entry name" value="SSU_processome_Utp11"/>
</dbReference>
<name>A0A6P4XUP9_BRABE</name>
<reference evidence="9" key="1">
    <citation type="submission" date="2025-08" db="UniProtKB">
        <authorList>
            <consortium name="RefSeq"/>
        </authorList>
    </citation>
    <scope>IDENTIFICATION</scope>
    <source>
        <tissue evidence="9">Gonad</tissue>
    </source>
</reference>
<dbReference type="PANTHER" id="PTHR12838:SF0">
    <property type="entry name" value="U3 SMALL NUCLEOLAR RNA-ASSOCIATED PROTEIN 11-RELATED"/>
    <property type="match status" value="1"/>
</dbReference>
<dbReference type="KEGG" id="bbel:109462273"/>
<comment type="subcellular location">
    <subcellularLocation>
        <location evidence="1 5">Nucleus</location>
        <location evidence="1 5">Nucleolus</location>
    </subcellularLocation>
</comment>
<keyword evidence="4 5" id="KW-0539">Nucleus</keyword>
<dbReference type="GO" id="GO:0006364">
    <property type="term" value="P:rRNA processing"/>
    <property type="evidence" value="ECO:0007669"/>
    <property type="project" value="UniProtKB-UniRule"/>
</dbReference>
<feature type="compositionally biased region" description="Basic residues" evidence="7">
    <location>
        <begin position="1"/>
        <end position="13"/>
    </location>
</feature>
<proteinExistence type="inferred from homology"/>
<keyword evidence="6" id="KW-0175">Coiled coil</keyword>
<evidence type="ECO:0000256" key="3">
    <source>
        <dbReference type="ARBA" id="ARBA00022552"/>
    </source>
</evidence>
<evidence type="ECO:0000313" key="9">
    <source>
        <dbReference type="RefSeq" id="XP_019614364.1"/>
    </source>
</evidence>
<accession>A0A6P4XUP9</accession>
<evidence type="ECO:0000256" key="2">
    <source>
        <dbReference type="ARBA" id="ARBA00008105"/>
    </source>
</evidence>
<evidence type="ECO:0000313" key="8">
    <source>
        <dbReference type="Proteomes" id="UP000515135"/>
    </source>
</evidence>
<evidence type="ECO:0000256" key="4">
    <source>
        <dbReference type="ARBA" id="ARBA00023242"/>
    </source>
</evidence>
<feature type="coiled-coil region" evidence="6">
    <location>
        <begin position="179"/>
        <end position="206"/>
    </location>
</feature>
<feature type="region of interest" description="Disordered" evidence="7">
    <location>
        <begin position="221"/>
        <end position="249"/>
    </location>
</feature>
<dbReference type="PIRSF" id="PIRSF015952">
    <property type="entry name" value="U3snoRNP11"/>
    <property type="match status" value="1"/>
</dbReference>